<feature type="compositionally biased region" description="Basic and acidic residues" evidence="1">
    <location>
        <begin position="639"/>
        <end position="649"/>
    </location>
</feature>
<evidence type="ECO:0000313" key="3">
    <source>
        <dbReference type="RefSeq" id="XP_055881487.1"/>
    </source>
</evidence>
<feature type="region of interest" description="Disordered" evidence="1">
    <location>
        <begin position="523"/>
        <end position="545"/>
    </location>
</feature>
<evidence type="ECO:0000256" key="1">
    <source>
        <dbReference type="SAM" id="MobiDB-lite"/>
    </source>
</evidence>
<feature type="region of interest" description="Disordered" evidence="1">
    <location>
        <begin position="384"/>
        <end position="421"/>
    </location>
</feature>
<feature type="compositionally biased region" description="Polar residues" evidence="1">
    <location>
        <begin position="169"/>
        <end position="181"/>
    </location>
</feature>
<organism evidence="2 3">
    <name type="scientific">Biomphalaria glabrata</name>
    <name type="common">Bloodfluke planorb</name>
    <name type="synonym">Freshwater snail</name>
    <dbReference type="NCBI Taxonomy" id="6526"/>
    <lineage>
        <taxon>Eukaryota</taxon>
        <taxon>Metazoa</taxon>
        <taxon>Spiralia</taxon>
        <taxon>Lophotrochozoa</taxon>
        <taxon>Mollusca</taxon>
        <taxon>Gastropoda</taxon>
        <taxon>Heterobranchia</taxon>
        <taxon>Euthyneura</taxon>
        <taxon>Panpulmonata</taxon>
        <taxon>Hygrophila</taxon>
        <taxon>Lymnaeoidea</taxon>
        <taxon>Planorbidae</taxon>
        <taxon>Biomphalaria</taxon>
    </lineage>
</organism>
<sequence length="649" mass="72662">MRKWFKLSDSNSSARTSVLERRETDASEMSTSPLSDASLASGATASSNNTIESSRSMHSSLDNSMDSVSISSESTEYFSSSLSDPECLSNVPWSIYNVQEYFRDGPTSPCSTSSASITPTSASECPSRFQHLYLTRNVAFSELDLIDEYIRECLKKENRLLNEAKRNDSNIPKTSETSNKLGRSKKSRKRSADSDDSDDSSESETENGHTDSEYLNTVYYDIPYLPKIKRITSEMMEASDDIDGLILLKKMHDDMRKNWRFDLSFSESISFMQSIRRRYAPFMPSLSSHIESPPDSPEKSPRSKVPRLSMEEEFDVILDYIRDKESEESCRVMKLAASQRSGVLQTIGSASSTGLFLWRPILQPNNSANVAMATNGVFVNPLQQTVSRPSNSNGRSHTAAQQRPLAYVRPDSGQPTGLLPHSSMERNGIQKKLDFINTDCQTPSAQPESHTENFLEFLRQPSSSVRFLTVEKMTNRLLSSYEFKPPQALCRPTRYPASIFSHTEWAIHLGLIARPPDINTLPRTSDSNILPRTSDSNILPRTSDSNILHRTSDSNILHRTSDSNILHRTSDSNILPRTSDSNILPRTSDSNILPRTSDSNILPRTSDSNILPRTSASNILPRTSASNIIPRPPVSCRLARPEDRDPFDP</sequence>
<feature type="region of interest" description="Disordered" evidence="1">
    <location>
        <begin position="165"/>
        <end position="212"/>
    </location>
</feature>
<name>A0A9W3A2D0_BIOGL</name>
<dbReference type="OrthoDB" id="10415501at2759"/>
<dbReference type="AlphaFoldDB" id="A0A9W3A2D0"/>
<accession>A0A9W3A2D0</accession>
<feature type="compositionally biased region" description="Polar residues" evidence="1">
    <location>
        <begin position="568"/>
        <end position="627"/>
    </location>
</feature>
<protein>
    <submittedName>
        <fullName evidence="3">Uncharacterized protein LOC106073851</fullName>
    </submittedName>
</protein>
<evidence type="ECO:0000313" key="2">
    <source>
        <dbReference type="Proteomes" id="UP001165740"/>
    </source>
</evidence>
<reference evidence="3" key="1">
    <citation type="submission" date="2025-08" db="UniProtKB">
        <authorList>
            <consortium name="RefSeq"/>
        </authorList>
    </citation>
    <scope>IDENTIFICATION</scope>
</reference>
<feature type="region of interest" description="Disordered" evidence="1">
    <location>
        <begin position="1"/>
        <end position="66"/>
    </location>
</feature>
<dbReference type="GeneID" id="106073851"/>
<dbReference type="Proteomes" id="UP001165740">
    <property type="component" value="Chromosome 4"/>
</dbReference>
<gene>
    <name evidence="3" type="primary">LOC106073851</name>
</gene>
<feature type="region of interest" description="Disordered" evidence="1">
    <location>
        <begin position="286"/>
        <end position="306"/>
    </location>
</feature>
<keyword evidence="2" id="KW-1185">Reference proteome</keyword>
<proteinExistence type="predicted"/>
<feature type="compositionally biased region" description="Polar residues" evidence="1">
    <location>
        <begin position="384"/>
        <end position="401"/>
    </location>
</feature>
<feature type="region of interest" description="Disordered" evidence="1">
    <location>
        <begin position="568"/>
        <end position="649"/>
    </location>
</feature>
<dbReference type="RefSeq" id="XP_055881487.1">
    <property type="nucleotide sequence ID" value="XM_056025512.1"/>
</dbReference>
<feature type="compositionally biased region" description="Acidic residues" evidence="1">
    <location>
        <begin position="194"/>
        <end position="205"/>
    </location>
</feature>
<feature type="compositionally biased region" description="Polar residues" evidence="1">
    <location>
        <begin position="41"/>
        <end position="58"/>
    </location>
</feature>